<keyword evidence="4 6" id="KW-0418">Kinase</keyword>
<evidence type="ECO:0000313" key="7">
    <source>
        <dbReference type="Proteomes" id="UP000013259"/>
    </source>
</evidence>
<comment type="caution">
    <text evidence="6">The sequence shown here is derived from an EMBL/GenBank/DDBJ whole genome shotgun (WGS) entry which is preliminary data.</text>
</comment>
<dbReference type="NCBIfam" id="TIGR00687">
    <property type="entry name" value="pyridox_kin"/>
    <property type="match status" value="1"/>
</dbReference>
<dbReference type="PATRIC" id="fig|1192688.3.peg.4825"/>
<dbReference type="PANTHER" id="PTHR10534:SF2">
    <property type="entry name" value="PYRIDOXAL KINASE"/>
    <property type="match status" value="1"/>
</dbReference>
<dbReference type="HOGENOM" id="CLU_046496_4_2_6"/>
<dbReference type="InterPro" id="IPR029056">
    <property type="entry name" value="Ribokinase-like"/>
</dbReference>
<evidence type="ECO:0000256" key="1">
    <source>
        <dbReference type="ARBA" id="ARBA00012104"/>
    </source>
</evidence>
<name>M7S426_SALDU</name>
<dbReference type="GO" id="GO:0009443">
    <property type="term" value="P:pyridoxal 5'-phosphate salvage"/>
    <property type="evidence" value="ECO:0007669"/>
    <property type="project" value="InterPro"/>
</dbReference>
<dbReference type="AlphaFoldDB" id="M7S426"/>
<keyword evidence="2" id="KW-0808">Transferase</keyword>
<organism evidence="6 7">
    <name type="scientific">Salmonella enterica subsp. enterica serovar Dublin str. UC16</name>
    <dbReference type="NCBI Taxonomy" id="1192688"/>
    <lineage>
        <taxon>Bacteria</taxon>
        <taxon>Pseudomonadati</taxon>
        <taxon>Pseudomonadota</taxon>
        <taxon>Gammaproteobacteria</taxon>
        <taxon>Enterobacterales</taxon>
        <taxon>Enterobacteriaceae</taxon>
        <taxon>Salmonella</taxon>
    </lineage>
</organism>
<proteinExistence type="predicted"/>
<evidence type="ECO:0000256" key="3">
    <source>
        <dbReference type="ARBA" id="ARBA00022741"/>
    </source>
</evidence>
<accession>M7S426</accession>
<keyword evidence="3" id="KW-0547">Nucleotide-binding</keyword>
<dbReference type="EMBL" id="APMR01000170">
    <property type="protein sequence ID" value="EMR49690.1"/>
    <property type="molecule type" value="Genomic_DNA"/>
</dbReference>
<evidence type="ECO:0000313" key="6">
    <source>
        <dbReference type="EMBL" id="EMR49690.1"/>
    </source>
</evidence>
<dbReference type="InterPro" id="IPR004625">
    <property type="entry name" value="PyrdxlKinase"/>
</dbReference>
<dbReference type="GO" id="GO:0005829">
    <property type="term" value="C:cytosol"/>
    <property type="evidence" value="ECO:0007669"/>
    <property type="project" value="TreeGrafter"/>
</dbReference>
<dbReference type="GO" id="GO:0005524">
    <property type="term" value="F:ATP binding"/>
    <property type="evidence" value="ECO:0007669"/>
    <property type="project" value="UniProtKB-KW"/>
</dbReference>
<dbReference type="PANTHER" id="PTHR10534">
    <property type="entry name" value="PYRIDOXAL KINASE"/>
    <property type="match status" value="1"/>
</dbReference>
<dbReference type="Gene3D" id="3.40.1190.20">
    <property type="match status" value="1"/>
</dbReference>
<protein>
    <recommendedName>
        <fullName evidence="1">pyridoxal kinase</fullName>
        <ecNumber evidence="1">2.7.1.35</ecNumber>
    </recommendedName>
</protein>
<dbReference type="EC" id="2.7.1.35" evidence="1"/>
<evidence type="ECO:0000256" key="5">
    <source>
        <dbReference type="ARBA" id="ARBA00022840"/>
    </source>
</evidence>
<keyword evidence="5" id="KW-0067">ATP-binding</keyword>
<gene>
    <name evidence="6" type="ORF">A670_05149</name>
</gene>
<evidence type="ECO:0000256" key="4">
    <source>
        <dbReference type="ARBA" id="ARBA00022777"/>
    </source>
</evidence>
<sequence length="97" mass="10465">MKNILAIQSHVVFGHAGNSAAEFPMRRLGANVWPLNTVQFSNHTQYGKWTGCVMPPSHLTEIVQGIADIGQLAHCDAVLSGYLGSAEQGEHILGIVR</sequence>
<dbReference type="GO" id="GO:0008478">
    <property type="term" value="F:pyridoxal kinase activity"/>
    <property type="evidence" value="ECO:0007669"/>
    <property type="project" value="UniProtKB-EC"/>
</dbReference>
<evidence type="ECO:0000256" key="2">
    <source>
        <dbReference type="ARBA" id="ARBA00022679"/>
    </source>
</evidence>
<reference evidence="6 7" key="1">
    <citation type="submission" date="2013-02" db="EMBL/GenBank/DDBJ databases">
        <authorList>
            <person name="McClelland M."/>
            <person name="Porwollik S."/>
            <person name="Desai P."/>
            <person name="Cheng P."/>
            <person name="Wollam A."/>
            <person name="Pepin K."/>
            <person name="Bhonagiri V."/>
            <person name="Fulton L."/>
            <person name="Fulton R."/>
            <person name="Delehaunty K."/>
            <person name="Fronick C."/>
            <person name="Godfrey J."/>
            <person name="Waligorski J."/>
            <person name="Appelbaum E."/>
            <person name="Tomlinson C."/>
            <person name="Warren W."/>
            <person name="Sodergren E."/>
            <person name="Weinstock G."/>
            <person name="Wilson R.K."/>
        </authorList>
    </citation>
    <scope>NUCLEOTIDE SEQUENCE [LARGE SCALE GENOMIC DNA]</scope>
    <source>
        <strain evidence="6 7">UC16</strain>
    </source>
</reference>
<dbReference type="SUPFAM" id="SSF53613">
    <property type="entry name" value="Ribokinase-like"/>
    <property type="match status" value="1"/>
</dbReference>
<dbReference type="Proteomes" id="UP000013259">
    <property type="component" value="Unassembled WGS sequence"/>
</dbReference>